<feature type="compositionally biased region" description="Low complexity" evidence="8">
    <location>
        <begin position="29"/>
        <end position="42"/>
    </location>
</feature>
<feature type="compositionally biased region" description="Basic and acidic residues" evidence="8">
    <location>
        <begin position="48"/>
        <end position="58"/>
    </location>
</feature>
<evidence type="ECO:0000256" key="7">
    <source>
        <dbReference type="ARBA" id="ARBA00023274"/>
    </source>
</evidence>
<dbReference type="GO" id="GO:0030687">
    <property type="term" value="C:preribosome, large subunit precursor"/>
    <property type="evidence" value="ECO:0007669"/>
    <property type="project" value="TreeGrafter"/>
</dbReference>
<comment type="function">
    <text evidence="1">Required for efficient biogenesis of the 60S ribosomal subunit.</text>
</comment>
<evidence type="ECO:0000256" key="3">
    <source>
        <dbReference type="ARBA" id="ARBA00006256"/>
    </source>
</evidence>
<evidence type="ECO:0000256" key="5">
    <source>
        <dbReference type="ARBA" id="ARBA00022517"/>
    </source>
</evidence>
<feature type="compositionally biased region" description="Polar residues" evidence="8">
    <location>
        <begin position="60"/>
        <end position="72"/>
    </location>
</feature>
<evidence type="ECO:0000259" key="9">
    <source>
        <dbReference type="Pfam" id="PF14615"/>
    </source>
</evidence>
<evidence type="ECO:0000256" key="4">
    <source>
        <dbReference type="ARBA" id="ARBA00015339"/>
    </source>
</evidence>
<feature type="compositionally biased region" description="Basic residues" evidence="8">
    <location>
        <begin position="12"/>
        <end position="24"/>
    </location>
</feature>
<evidence type="ECO:0000256" key="2">
    <source>
        <dbReference type="ARBA" id="ARBA00004604"/>
    </source>
</evidence>
<proteinExistence type="inferred from homology"/>
<dbReference type="EMBL" id="CP049009">
    <property type="protein sequence ID" value="QID86794.1"/>
    <property type="molecule type" value="Genomic_DNA"/>
</dbReference>
<feature type="compositionally biased region" description="Acidic residues" evidence="8">
    <location>
        <begin position="73"/>
        <end position="95"/>
    </location>
</feature>
<dbReference type="PANTHER" id="PTHR28127:SF1">
    <property type="entry name" value="RIBOSOME ASSEMBLY PROTEIN 3"/>
    <property type="match status" value="1"/>
</dbReference>
<keyword evidence="11" id="KW-1185">Reference proteome</keyword>
<reference evidence="10 11" key="1">
    <citation type="journal article" date="2019" name="BMC Genomics">
        <title>Chromosome level assembly and comparative genome analysis confirm lager-brewing yeasts originated from a single hybridization.</title>
        <authorList>
            <person name="Salazar A.N."/>
            <person name="Gorter de Vries A.R."/>
            <person name="van den Broek M."/>
            <person name="Brouwers N."/>
            <person name="de la Torre Cortes P."/>
            <person name="Kuijpers N.G.A."/>
            <person name="Daran J.G."/>
            <person name="Abeel T."/>
        </authorList>
    </citation>
    <scope>NUCLEOTIDE SEQUENCE [LARGE SCALE GENOMIC DNA]</scope>
    <source>
        <strain evidence="10 11">CBS 1483</strain>
    </source>
</reference>
<dbReference type="InterPro" id="IPR028217">
    <property type="entry name" value="Rsa3_C"/>
</dbReference>
<accession>A0A6C1EDV2</accession>
<dbReference type="PANTHER" id="PTHR28127">
    <property type="entry name" value="RIBOSOME ASSEMBLY PROTEIN 3"/>
    <property type="match status" value="1"/>
</dbReference>
<evidence type="ECO:0000256" key="6">
    <source>
        <dbReference type="ARBA" id="ARBA00023242"/>
    </source>
</evidence>
<gene>
    <name evidence="10" type="ORF">GRS66_009434</name>
</gene>
<dbReference type="Pfam" id="PF14615">
    <property type="entry name" value="Rsa3"/>
    <property type="match status" value="1"/>
</dbReference>
<evidence type="ECO:0000256" key="8">
    <source>
        <dbReference type="SAM" id="MobiDB-lite"/>
    </source>
</evidence>
<keyword evidence="6" id="KW-0539">Nucleus</keyword>
<keyword evidence="5" id="KW-0690">Ribosome biogenesis</keyword>
<dbReference type="GO" id="GO:0000027">
    <property type="term" value="P:ribosomal large subunit assembly"/>
    <property type="evidence" value="ECO:0007669"/>
    <property type="project" value="TreeGrafter"/>
</dbReference>
<dbReference type="InterPro" id="IPR051898">
    <property type="entry name" value="Ribosome_Assembly_3"/>
</dbReference>
<feature type="region of interest" description="Disordered" evidence="8">
    <location>
        <begin position="1"/>
        <end position="104"/>
    </location>
</feature>
<protein>
    <recommendedName>
        <fullName evidence="4">Ribosome assembly protein 3</fullName>
    </recommendedName>
</protein>
<evidence type="ECO:0000256" key="1">
    <source>
        <dbReference type="ARBA" id="ARBA00003035"/>
    </source>
</evidence>
<feature type="domain" description="Ribosome-assembly protein 3 C-terminal" evidence="9">
    <location>
        <begin position="163"/>
        <end position="208"/>
    </location>
</feature>
<dbReference type="AlphaFoldDB" id="A0A6C1EDV2"/>
<dbReference type="GO" id="GO:0005730">
    <property type="term" value="C:nucleolus"/>
    <property type="evidence" value="ECO:0007669"/>
    <property type="project" value="UniProtKB-SubCell"/>
</dbReference>
<organism evidence="10 11">
    <name type="scientific">Saccharomyces pastorianus</name>
    <name type="common">Lager yeast</name>
    <name type="synonym">Saccharomyces cerevisiae x Saccharomyces eubayanus</name>
    <dbReference type="NCBI Taxonomy" id="27292"/>
    <lineage>
        <taxon>Eukaryota</taxon>
        <taxon>Fungi</taxon>
        <taxon>Dikarya</taxon>
        <taxon>Ascomycota</taxon>
        <taxon>Saccharomycotina</taxon>
        <taxon>Saccharomycetes</taxon>
        <taxon>Saccharomycetales</taxon>
        <taxon>Saccharomycetaceae</taxon>
        <taxon>Saccharomyces</taxon>
    </lineage>
</organism>
<comment type="subcellular location">
    <subcellularLocation>
        <location evidence="2">Nucleus</location>
        <location evidence="2">Nucleolus</location>
    </subcellularLocation>
</comment>
<keyword evidence="7" id="KW-0687">Ribonucleoprotein</keyword>
<comment type="similarity">
    <text evidence="3">Belongs to the RSA3 family.</text>
</comment>
<name>A0A6C1EDV2_SACPS</name>
<evidence type="ECO:0000313" key="11">
    <source>
        <dbReference type="Proteomes" id="UP000501346"/>
    </source>
</evidence>
<evidence type="ECO:0000313" key="10">
    <source>
        <dbReference type="EMBL" id="QID86794.1"/>
    </source>
</evidence>
<dbReference type="Proteomes" id="UP000501346">
    <property type="component" value="Chromosome SeXII"/>
</dbReference>
<dbReference type="OrthoDB" id="69550at2759"/>
<sequence length="223" mass="24968">MSAGDISAIKTKSTKKNRRRKKRRTADVSSSSDSSSDSSSFSENEVEEVTKETAKEAITEDSNTHQGLSNSINEDEDKDVEMEVSDVELSDEEKGEDLNLNSEEIIDDSTKISLSKLSEPSRSQNKDSFLNASKIAENIKFARSEYNGLAENFTPRGKEKSKLREEYLNLLFTNYGDDINRLRSAPDFTNKSLSILADVLEEGIGMFDIGELESILKNKEMEK</sequence>